<evidence type="ECO:0000313" key="3">
    <source>
        <dbReference type="EMBL" id="CAH9112011.1"/>
    </source>
</evidence>
<feature type="compositionally biased region" description="Polar residues" evidence="1">
    <location>
        <begin position="377"/>
        <end position="390"/>
    </location>
</feature>
<dbReference type="Gene3D" id="3.30.420.10">
    <property type="entry name" value="Ribonuclease H-like superfamily/Ribonuclease H"/>
    <property type="match status" value="1"/>
</dbReference>
<feature type="compositionally biased region" description="Basic and acidic residues" evidence="1">
    <location>
        <begin position="334"/>
        <end position="345"/>
    </location>
</feature>
<dbReference type="GO" id="GO:0003676">
    <property type="term" value="F:nucleic acid binding"/>
    <property type="evidence" value="ECO:0007669"/>
    <property type="project" value="InterPro"/>
</dbReference>
<dbReference type="GO" id="GO:0015074">
    <property type="term" value="P:DNA integration"/>
    <property type="evidence" value="ECO:0007669"/>
    <property type="project" value="InterPro"/>
</dbReference>
<evidence type="ECO:0000259" key="2">
    <source>
        <dbReference type="PROSITE" id="PS50994"/>
    </source>
</evidence>
<name>A0A9P1EK61_CUSEU</name>
<organism evidence="3 4">
    <name type="scientific">Cuscuta europaea</name>
    <name type="common">European dodder</name>
    <dbReference type="NCBI Taxonomy" id="41803"/>
    <lineage>
        <taxon>Eukaryota</taxon>
        <taxon>Viridiplantae</taxon>
        <taxon>Streptophyta</taxon>
        <taxon>Embryophyta</taxon>
        <taxon>Tracheophyta</taxon>
        <taxon>Spermatophyta</taxon>
        <taxon>Magnoliopsida</taxon>
        <taxon>eudicotyledons</taxon>
        <taxon>Gunneridae</taxon>
        <taxon>Pentapetalae</taxon>
        <taxon>asterids</taxon>
        <taxon>lamiids</taxon>
        <taxon>Solanales</taxon>
        <taxon>Convolvulaceae</taxon>
        <taxon>Cuscuteae</taxon>
        <taxon>Cuscuta</taxon>
        <taxon>Cuscuta subgen. Cuscuta</taxon>
    </lineage>
</organism>
<dbReference type="PANTHER" id="PTHR11439:SF462">
    <property type="match status" value="1"/>
</dbReference>
<dbReference type="InterPro" id="IPR012337">
    <property type="entry name" value="RNaseH-like_sf"/>
</dbReference>
<keyword evidence="4" id="KW-1185">Reference proteome</keyword>
<proteinExistence type="predicted"/>
<dbReference type="PROSITE" id="PS50994">
    <property type="entry name" value="INTEGRASE"/>
    <property type="match status" value="1"/>
</dbReference>
<evidence type="ECO:0000313" key="4">
    <source>
        <dbReference type="Proteomes" id="UP001152484"/>
    </source>
</evidence>
<dbReference type="OrthoDB" id="414945at2759"/>
<dbReference type="EMBL" id="CAMAPE010000058">
    <property type="protein sequence ID" value="CAH9112011.1"/>
    <property type="molecule type" value="Genomic_DNA"/>
</dbReference>
<protein>
    <recommendedName>
        <fullName evidence="2">Integrase catalytic domain-containing protein</fullName>
    </recommendedName>
</protein>
<dbReference type="Pfam" id="PF07727">
    <property type="entry name" value="RVT_2"/>
    <property type="match status" value="1"/>
</dbReference>
<sequence>MEEICAHQVGMVDSTDLWHARLGHPSASVVRKVSSLINYVPSSQLENKACDACLRAKQTRAAFDLNSARAIECFEMIHCDIWNPYQYSSSCGARYFLTIVDDHSRAVWIHLLLNKGEVGTILKHFFAMTKRQINKEVRVVRSDNGKEFIALKNYFNEHGIVFQTSCVYTPQQNGRVERKHRHILEVARALRFHANLPIHFWGKCVLAAGYLINRLPCCLLNYKSPYEILYNKTPCYTNLRVFRCMCYAHNKNVLGDKFAPRGVKCVFLGYSYSQKGWKVFDLENQKHFVSRDVRFFENQFPFGSTLPCNVNEQDGDREAHTDGAPSTHIQEWPRLGDDKDIHADEGGTITSHDTGSTRASPPHASFDDSALLDSREAQSTGMSGDHTSTAVGDVGPTPISTALRRSKRTRGVPAWQHDYEIQLNTVKMVTAPSQLPTTIVSSGTPYPLSDVVNYDRFSVQHRVFLAAISANREPQTYKEAVLSPHWREAMQREIVALERNGTWEVEQLPPDKRAIFCKWVYKIKYKSDGSIDRYKARLVVCGNRQVHGIDYHETFAPVAKMVTVRTILSVAAARDWELHQMDVDNAFLHGDLGEEVYMHFPPGYSASALGKVCRLIKSLYGLRQAPRCWFSKLTQALHSYGFIQSGADHSLFTFRASGKILCILIYVDDLLITGNDHQQILDFKLYLGKHFPVKDLGSMKYFIGIEIARNPTGIFLCQRKYVLDILSETGLLGAKPASFPMVQNHGLQLDASPFYENPEQYCRLVGKLIYLTLTRPDISYSVHILSQFMQQPRISHWEAVVRVLRYLKAHLGQGIFLRRDSNLSLTGFCDSDWASCPTTRRSIYGYFVMLGSSPISWRTKKQNTVSRSSAEAEYRSMALLTCELLWLKSLLSSLAVCHSQPMRLFCDNQAALHIASNPVYHERTKHIEIDCHFLRDHISSGVILPSHRSTTEQLADVLTKALGQRQFEYLLSKMGIRDPHSPS</sequence>
<dbReference type="SUPFAM" id="SSF53098">
    <property type="entry name" value="Ribonuclease H-like"/>
    <property type="match status" value="1"/>
</dbReference>
<dbReference type="InterPro" id="IPR025724">
    <property type="entry name" value="GAG-pre-integrase_dom"/>
</dbReference>
<dbReference type="InterPro" id="IPR036397">
    <property type="entry name" value="RNaseH_sf"/>
</dbReference>
<dbReference type="InterPro" id="IPR013103">
    <property type="entry name" value="RVT_2"/>
</dbReference>
<dbReference type="PANTHER" id="PTHR11439">
    <property type="entry name" value="GAG-POL-RELATED RETROTRANSPOSON"/>
    <property type="match status" value="1"/>
</dbReference>
<reference evidence="3" key="1">
    <citation type="submission" date="2022-07" db="EMBL/GenBank/DDBJ databases">
        <authorList>
            <person name="Macas J."/>
            <person name="Novak P."/>
            <person name="Neumann P."/>
        </authorList>
    </citation>
    <scope>NUCLEOTIDE SEQUENCE</scope>
</reference>
<dbReference type="InterPro" id="IPR057670">
    <property type="entry name" value="SH3_retrovirus"/>
</dbReference>
<dbReference type="AlphaFoldDB" id="A0A9P1EK61"/>
<dbReference type="Pfam" id="PF13976">
    <property type="entry name" value="gag_pre-integrs"/>
    <property type="match status" value="1"/>
</dbReference>
<feature type="compositionally biased region" description="Polar residues" evidence="1">
    <location>
        <begin position="348"/>
        <end position="359"/>
    </location>
</feature>
<gene>
    <name evidence="3" type="ORF">CEURO_LOCUS19471</name>
</gene>
<accession>A0A9P1EK61</accession>
<dbReference type="CDD" id="cd09272">
    <property type="entry name" value="RNase_HI_RT_Ty1"/>
    <property type="match status" value="1"/>
</dbReference>
<feature type="domain" description="Integrase catalytic" evidence="2">
    <location>
        <begin position="68"/>
        <end position="233"/>
    </location>
</feature>
<dbReference type="InterPro" id="IPR043502">
    <property type="entry name" value="DNA/RNA_pol_sf"/>
</dbReference>
<dbReference type="Pfam" id="PF00665">
    <property type="entry name" value="rve"/>
    <property type="match status" value="1"/>
</dbReference>
<feature type="region of interest" description="Disordered" evidence="1">
    <location>
        <begin position="311"/>
        <end position="409"/>
    </location>
</feature>
<dbReference type="InterPro" id="IPR001584">
    <property type="entry name" value="Integrase_cat-core"/>
</dbReference>
<dbReference type="SUPFAM" id="SSF56672">
    <property type="entry name" value="DNA/RNA polymerases"/>
    <property type="match status" value="1"/>
</dbReference>
<comment type="caution">
    <text evidence="3">The sequence shown here is derived from an EMBL/GenBank/DDBJ whole genome shotgun (WGS) entry which is preliminary data.</text>
</comment>
<dbReference type="Pfam" id="PF25597">
    <property type="entry name" value="SH3_retrovirus"/>
    <property type="match status" value="1"/>
</dbReference>
<evidence type="ECO:0000256" key="1">
    <source>
        <dbReference type="SAM" id="MobiDB-lite"/>
    </source>
</evidence>
<dbReference type="Proteomes" id="UP001152484">
    <property type="component" value="Unassembled WGS sequence"/>
</dbReference>